<evidence type="ECO:0000313" key="3">
    <source>
        <dbReference type="Proteomes" id="UP000291236"/>
    </source>
</evidence>
<reference evidence="2 3" key="1">
    <citation type="submission" date="2018-12" db="EMBL/GenBank/DDBJ databases">
        <title>Rubrispira sanarue gen. nov., sp., nov., a member of the order Silvanigrellales, isolated from a brackish lake in Hamamatsu Japan.</title>
        <authorList>
            <person name="Maejima Y."/>
            <person name="Iino T."/>
            <person name="Muraguchi Y."/>
            <person name="Fukuda K."/>
            <person name="Nojiri H."/>
            <person name="Ohkuma M."/>
            <person name="Moriuchi R."/>
            <person name="Dohra H."/>
            <person name="Kimbara K."/>
            <person name="Shintani M."/>
        </authorList>
    </citation>
    <scope>NUCLEOTIDE SEQUENCE [LARGE SCALE GENOMIC DNA]</scope>
    <source>
        <strain evidence="2 3">RF1110005</strain>
    </source>
</reference>
<evidence type="ECO:0000256" key="1">
    <source>
        <dbReference type="SAM" id="SignalP"/>
    </source>
</evidence>
<dbReference type="RefSeq" id="WP_130609157.1">
    <property type="nucleotide sequence ID" value="NZ_AP019368.1"/>
</dbReference>
<dbReference type="AlphaFoldDB" id="A0A4P2VNZ9"/>
<keyword evidence="3" id="KW-1185">Reference proteome</keyword>
<dbReference type="Proteomes" id="UP000291236">
    <property type="component" value="Chromosome"/>
</dbReference>
<evidence type="ECO:0000313" key="2">
    <source>
        <dbReference type="EMBL" id="BBH53399.1"/>
    </source>
</evidence>
<keyword evidence="1" id="KW-0732">Signal</keyword>
<dbReference type="OrthoDB" id="5291805at2"/>
<sequence length="339" mass="37653">MKIGQLYSTIVSVVFFAFMKSAFACSSCGSSATSPLVLNPDENLKMYFGIAQNFNYMDYGVKKVSDTKQVPNNKISSRRILTLGIGYRTTENSFVTLTGSFVRNQGAANPANVNEGFEHKYLVADPILAGRYNLMDMSIASTYRPQIQLALSYKPSLAKNMVDDDPVAVRTVGNGFHQVTGGLDFWFGMPFVQFGFAQFVTYSFDRHPDNAGRTCCGMVSSTSTQMKRTRDFQYTTVLTVGHAFKESNISVQGGAILDYIGKEVVTNKNNTTGVETSWTRNSAQSNSLFANVKYKPTFEDTFRLSYTLGGAYNDNLGYFTNANQTTFDTLSLSYERTFF</sequence>
<protein>
    <recommendedName>
        <fullName evidence="4">Outer membrane protein beta-barrel domain-containing protein</fullName>
    </recommendedName>
</protein>
<evidence type="ECO:0008006" key="4">
    <source>
        <dbReference type="Google" id="ProtNLM"/>
    </source>
</evidence>
<proteinExistence type="predicted"/>
<dbReference type="EMBL" id="AP019368">
    <property type="protein sequence ID" value="BBH53399.1"/>
    <property type="molecule type" value="Genomic_DNA"/>
</dbReference>
<dbReference type="KEGG" id="sbf:JCM31447_18420"/>
<organism evidence="2 3">
    <name type="scientific">Fluviispira sanaruensis</name>
    <dbReference type="NCBI Taxonomy" id="2493639"/>
    <lineage>
        <taxon>Bacteria</taxon>
        <taxon>Pseudomonadati</taxon>
        <taxon>Bdellovibrionota</taxon>
        <taxon>Oligoflexia</taxon>
        <taxon>Silvanigrellales</taxon>
        <taxon>Silvanigrellaceae</taxon>
        <taxon>Fluviispira</taxon>
    </lineage>
</organism>
<feature type="chain" id="PRO_5020495386" description="Outer membrane protein beta-barrel domain-containing protein" evidence="1">
    <location>
        <begin position="25"/>
        <end position="339"/>
    </location>
</feature>
<name>A0A4P2VNZ9_FLUSA</name>
<gene>
    <name evidence="2" type="ORF">JCM31447_18420</name>
</gene>
<accession>A0A4P2VNZ9</accession>
<feature type="signal peptide" evidence="1">
    <location>
        <begin position="1"/>
        <end position="24"/>
    </location>
</feature>